<dbReference type="InterPro" id="IPR052017">
    <property type="entry name" value="TSUP"/>
</dbReference>
<feature type="transmembrane region" description="Helical" evidence="8">
    <location>
        <begin position="32"/>
        <end position="62"/>
    </location>
</feature>
<comment type="subcellular location">
    <subcellularLocation>
        <location evidence="1 8">Cell membrane</location>
        <topology evidence="1 8">Multi-pass membrane protein</topology>
    </subcellularLocation>
</comment>
<dbReference type="Proteomes" id="UP000326780">
    <property type="component" value="Chromosome"/>
</dbReference>
<proteinExistence type="inferred from homology"/>
<dbReference type="Pfam" id="PF01925">
    <property type="entry name" value="TauE"/>
    <property type="match status" value="1"/>
</dbReference>
<dbReference type="GO" id="GO:0005886">
    <property type="term" value="C:plasma membrane"/>
    <property type="evidence" value="ECO:0007669"/>
    <property type="project" value="UniProtKB-SubCell"/>
</dbReference>
<feature type="transmembrane region" description="Helical" evidence="8">
    <location>
        <begin position="187"/>
        <end position="213"/>
    </location>
</feature>
<dbReference type="EMBL" id="CP045644">
    <property type="protein sequence ID" value="QFZ87664.1"/>
    <property type="molecule type" value="Genomic_DNA"/>
</dbReference>
<accession>A0A5Q0MG17</accession>
<evidence type="ECO:0000256" key="2">
    <source>
        <dbReference type="ARBA" id="ARBA00009142"/>
    </source>
</evidence>
<dbReference type="InterPro" id="IPR002781">
    <property type="entry name" value="TM_pro_TauE-like"/>
</dbReference>
<evidence type="ECO:0000313" key="10">
    <source>
        <dbReference type="Proteomes" id="UP000326780"/>
    </source>
</evidence>
<sequence>MLLDGALLGGAAALAGALNAVAGGGSFLTLPALAMVGVPLVSANATGTAALLPGYLAGAWALRKELSGPMSPSLLRLGVLSVLGGAAGAALLLSTSNHAFARIVPWLLLAATLLFAIGPGLVRRRLATADNNHKPRGHWIADLGIVAVAVYGGYFNGGLGILLLAVLGALGHTDMGRMNGIKNFVSAILTLIAVAIYAASGAIVWTYALWMALGATVGGYAGGMLARRLKPEVVRGFVVLTGLAMTAAFLLKAY</sequence>
<keyword evidence="5 8" id="KW-0812">Transmembrane</keyword>
<comment type="similarity">
    <text evidence="2 8">Belongs to the 4-toluene sulfonate uptake permease (TSUP) (TC 2.A.102) family.</text>
</comment>
<protein>
    <recommendedName>
        <fullName evidence="8">Probable membrane transporter protein</fullName>
    </recommendedName>
</protein>
<dbReference type="AlphaFoldDB" id="A0A5Q0MG17"/>
<evidence type="ECO:0000256" key="1">
    <source>
        <dbReference type="ARBA" id="ARBA00004651"/>
    </source>
</evidence>
<evidence type="ECO:0000256" key="7">
    <source>
        <dbReference type="ARBA" id="ARBA00023136"/>
    </source>
</evidence>
<feature type="transmembrane region" description="Helical" evidence="8">
    <location>
        <begin position="233"/>
        <end position="251"/>
    </location>
</feature>
<evidence type="ECO:0000256" key="4">
    <source>
        <dbReference type="ARBA" id="ARBA00022475"/>
    </source>
</evidence>
<evidence type="ECO:0000256" key="5">
    <source>
        <dbReference type="ARBA" id="ARBA00022692"/>
    </source>
</evidence>
<reference evidence="9 10" key="1">
    <citation type="submission" date="2019-10" db="EMBL/GenBank/DDBJ databases">
        <title>Complete genome sequence of Variovorax paradoxus 5C-2.</title>
        <authorList>
            <person name="Gogoleva N.E."/>
            <person name="Balkin A.S."/>
        </authorList>
    </citation>
    <scope>NUCLEOTIDE SEQUENCE [LARGE SCALE GENOMIC DNA]</scope>
    <source>
        <strain evidence="9 10">5C-2</strain>
    </source>
</reference>
<dbReference type="PANTHER" id="PTHR30269">
    <property type="entry name" value="TRANSMEMBRANE PROTEIN YFCA"/>
    <property type="match status" value="1"/>
</dbReference>
<name>A0A5Q0MG17_VARPD</name>
<evidence type="ECO:0000256" key="8">
    <source>
        <dbReference type="RuleBase" id="RU363041"/>
    </source>
</evidence>
<dbReference type="PANTHER" id="PTHR30269:SF0">
    <property type="entry name" value="MEMBRANE TRANSPORTER PROTEIN YFCA-RELATED"/>
    <property type="match status" value="1"/>
</dbReference>
<feature type="transmembrane region" description="Helical" evidence="8">
    <location>
        <begin position="74"/>
        <end position="93"/>
    </location>
</feature>
<evidence type="ECO:0000313" key="9">
    <source>
        <dbReference type="EMBL" id="QFZ87664.1"/>
    </source>
</evidence>
<keyword evidence="6 8" id="KW-1133">Transmembrane helix</keyword>
<evidence type="ECO:0000256" key="6">
    <source>
        <dbReference type="ARBA" id="ARBA00022989"/>
    </source>
</evidence>
<organism evidence="9 10">
    <name type="scientific">Variovorax paradoxus</name>
    <dbReference type="NCBI Taxonomy" id="34073"/>
    <lineage>
        <taxon>Bacteria</taxon>
        <taxon>Pseudomonadati</taxon>
        <taxon>Pseudomonadota</taxon>
        <taxon>Betaproteobacteria</taxon>
        <taxon>Burkholderiales</taxon>
        <taxon>Comamonadaceae</taxon>
        <taxon>Variovorax</taxon>
    </lineage>
</organism>
<keyword evidence="7 8" id="KW-0472">Membrane</keyword>
<keyword evidence="4 8" id="KW-1003">Cell membrane</keyword>
<evidence type="ECO:0000256" key="3">
    <source>
        <dbReference type="ARBA" id="ARBA00022448"/>
    </source>
</evidence>
<feature type="transmembrane region" description="Helical" evidence="8">
    <location>
        <begin position="143"/>
        <end position="167"/>
    </location>
</feature>
<gene>
    <name evidence="9" type="ORF">GFK26_19580</name>
</gene>
<keyword evidence="3" id="KW-0813">Transport</keyword>
<feature type="transmembrane region" description="Helical" evidence="8">
    <location>
        <begin position="99"/>
        <end position="122"/>
    </location>
</feature>